<sequence length="996" mass="114608">MPKAKTSSRVSSISKLSPFFRKRTDKPKLELHDYILASDTTSTSYPTFWADPEVLSQTNAYRIRRIGKLPSTLENVINMYSSQDVRVHSSQLFNCITIATPDSIYVYFYKKKDNDRVIHLSMEENQEPPIVNMVSSDTQTIGILAYKLSLSQQEQITAVESIRGQRAILGSSLGNIYLVDYNANKLAVFSFYKQMNLAAFLSNMLFVTNPVESRSNVVKSSLPCKGKILRIRFSQDHAYIAYAEHMAVWNINDQNEIKLSTVISIHHHLKEALSRHIPSHVSRDYIKANLLDICLSENNTFTVLVSYSVPEMGNYVQYAVISFTYSGSILKENTPLWILHTASVPYSVIPDTLQRAPTLLISEGLAFVTFDRTMIVVSMDKNSVFEERVVLKQDDDDILCTQVNQTVEASALMITRKCIIEFQVDTNKIRRPSAEGNIYAVAVDDTNERDTLIFKSRLEQAVFFGVPEQGPLQFPLRTEQEDISKAVLSLTDDILKGCELLPKSLELGFYIESRYVFSNRIMSVLTDNGLIHSMTENERFKILKTTEYYYLTIVLYETLVENHSFTLQFSAAIQSVLQENSGDLIRAFLIDHPFDVNQLIEQFFSTFEAFDFNLEETALYLQKINKVILSLANRAYNYEEKYLPLYEISHHFGDLWMKIYKSVGDVRQNYADKLSNTKSVIIQKLCACQQYQVAIELAEKYDDLPAIVAALQTSQLSDEEVQAKHIYFIQAYGYDYFTLLLNWLNDHGEDEKILLLSKHVPDYVDKFFENNPVKISWTYYLLQENYVKALIRLKECLERETNVYKRCDMLSWANMMLVATKEEKDDMFDPNVLQGLSAQLEFEAIQMEIIEAFKEHLNFMSANENAAMFILNKCASILVEDKTRKEDVKELKESIEKLLNETSLDKVQVIKILVMLDNFGSDVMNMTIALSRDLNSKYVKYHQEFTKVQRHTALKETYTWRVIQSNEGNILAPSSLNYFQSQELSQLEQLFKAVMS</sequence>
<evidence type="ECO:0000256" key="4">
    <source>
        <dbReference type="ARBA" id="ARBA00023242"/>
    </source>
</evidence>
<gene>
    <name evidence="5" type="ORF">RO3G_15438</name>
</gene>
<evidence type="ECO:0000313" key="5">
    <source>
        <dbReference type="EMBL" id="EIE90727.1"/>
    </source>
</evidence>
<keyword evidence="4" id="KW-0539">Nucleus</keyword>
<dbReference type="PANTHER" id="PTHR13405">
    <property type="entry name" value="NUCLEAR PORE COMPLEX PROTEIN NUP133"/>
    <property type="match status" value="1"/>
</dbReference>
<proteinExistence type="inferred from homology"/>
<comment type="subcellular location">
    <subcellularLocation>
        <location evidence="1">Nucleus</location>
    </subcellularLocation>
</comment>
<dbReference type="GeneID" id="93622403"/>
<dbReference type="EMBL" id="CH476747">
    <property type="protein sequence ID" value="EIE90727.1"/>
    <property type="molecule type" value="Genomic_DNA"/>
</dbReference>
<evidence type="ECO:0000256" key="3">
    <source>
        <dbReference type="ARBA" id="ARBA00022448"/>
    </source>
</evidence>
<dbReference type="RefSeq" id="XP_067526123.1">
    <property type="nucleotide sequence ID" value="XM_067670022.1"/>
</dbReference>
<dbReference type="SUPFAM" id="SSF117289">
    <property type="entry name" value="Nucleoporin domain"/>
    <property type="match status" value="1"/>
</dbReference>
<dbReference type="Proteomes" id="UP000009138">
    <property type="component" value="Unassembled WGS sequence"/>
</dbReference>
<dbReference type="InParanoid" id="I1CQJ7"/>
<evidence type="ECO:0000313" key="6">
    <source>
        <dbReference type="Proteomes" id="UP000009138"/>
    </source>
</evidence>
<dbReference type="eggNOG" id="ENOG502RANV">
    <property type="taxonomic scope" value="Eukaryota"/>
</dbReference>
<dbReference type="InterPro" id="IPR037624">
    <property type="entry name" value="Nup133-like"/>
</dbReference>
<dbReference type="OMA" id="SAKACEH"/>
<accession>I1CQJ7</accession>
<dbReference type="VEuPathDB" id="FungiDB:RO3G_15438"/>
<protein>
    <recommendedName>
        <fullName evidence="7">Nucleoporin Nup133/Nup155-like C-terminal domain-containing protein</fullName>
    </recommendedName>
</protein>
<dbReference type="GO" id="GO:0031080">
    <property type="term" value="C:nuclear pore outer ring"/>
    <property type="evidence" value="ECO:0007669"/>
    <property type="project" value="TreeGrafter"/>
</dbReference>
<keyword evidence="3" id="KW-0813">Transport</keyword>
<evidence type="ECO:0000256" key="2">
    <source>
        <dbReference type="ARBA" id="ARBA00005569"/>
    </source>
</evidence>
<reference evidence="5 6" key="1">
    <citation type="journal article" date="2009" name="PLoS Genet.">
        <title>Genomic analysis of the basal lineage fungus Rhizopus oryzae reveals a whole-genome duplication.</title>
        <authorList>
            <person name="Ma L.-J."/>
            <person name="Ibrahim A.S."/>
            <person name="Skory C."/>
            <person name="Grabherr M.G."/>
            <person name="Burger G."/>
            <person name="Butler M."/>
            <person name="Elias M."/>
            <person name="Idnurm A."/>
            <person name="Lang B.F."/>
            <person name="Sone T."/>
            <person name="Abe A."/>
            <person name="Calvo S.E."/>
            <person name="Corrochano L.M."/>
            <person name="Engels R."/>
            <person name="Fu J."/>
            <person name="Hansberg W."/>
            <person name="Kim J.-M."/>
            <person name="Kodira C.D."/>
            <person name="Koehrsen M.J."/>
            <person name="Liu B."/>
            <person name="Miranda-Saavedra D."/>
            <person name="O'Leary S."/>
            <person name="Ortiz-Castellanos L."/>
            <person name="Poulter R."/>
            <person name="Rodriguez-Romero J."/>
            <person name="Ruiz-Herrera J."/>
            <person name="Shen Y.-Q."/>
            <person name="Zeng Q."/>
            <person name="Galagan J."/>
            <person name="Birren B.W."/>
            <person name="Cuomo C.A."/>
            <person name="Wickes B.L."/>
        </authorList>
    </citation>
    <scope>NUCLEOTIDE SEQUENCE [LARGE SCALE GENOMIC DNA]</scope>
    <source>
        <strain evidence="6">RA 99-880 / ATCC MYA-4621 / FGSC 9543 / NRRL 43880</strain>
    </source>
</reference>
<dbReference type="PANTHER" id="PTHR13405:SF11">
    <property type="entry name" value="NUCLEAR PORE COMPLEX PROTEIN NUP133"/>
    <property type="match status" value="1"/>
</dbReference>
<dbReference type="InterPro" id="IPR015943">
    <property type="entry name" value="WD40/YVTN_repeat-like_dom_sf"/>
</dbReference>
<evidence type="ECO:0008006" key="7">
    <source>
        <dbReference type="Google" id="ProtNLM"/>
    </source>
</evidence>
<dbReference type="GO" id="GO:0017056">
    <property type="term" value="F:structural constituent of nuclear pore"/>
    <property type="evidence" value="ECO:0007669"/>
    <property type="project" value="InterPro"/>
</dbReference>
<dbReference type="GO" id="GO:0016973">
    <property type="term" value="P:poly(A)+ mRNA export from nucleus"/>
    <property type="evidence" value="ECO:0007669"/>
    <property type="project" value="TreeGrafter"/>
</dbReference>
<comment type="similarity">
    <text evidence="2">Belongs to the nucleoporin Nup133 family.</text>
</comment>
<name>I1CQJ7_RHIO9</name>
<keyword evidence="6" id="KW-1185">Reference proteome</keyword>
<dbReference type="AlphaFoldDB" id="I1CQJ7"/>
<dbReference type="STRING" id="246409.I1CQJ7"/>
<dbReference type="OrthoDB" id="103454at2759"/>
<dbReference type="GO" id="GO:0006606">
    <property type="term" value="P:protein import into nucleus"/>
    <property type="evidence" value="ECO:0007669"/>
    <property type="project" value="TreeGrafter"/>
</dbReference>
<evidence type="ECO:0000256" key="1">
    <source>
        <dbReference type="ARBA" id="ARBA00004123"/>
    </source>
</evidence>
<dbReference type="Gene3D" id="2.130.10.10">
    <property type="entry name" value="YVTN repeat-like/Quinoprotein amine dehydrogenase"/>
    <property type="match status" value="1"/>
</dbReference>
<organism evidence="5 6">
    <name type="scientific">Rhizopus delemar (strain RA 99-880 / ATCC MYA-4621 / FGSC 9543 / NRRL 43880)</name>
    <name type="common">Mucormycosis agent</name>
    <name type="synonym">Rhizopus arrhizus var. delemar</name>
    <dbReference type="NCBI Taxonomy" id="246409"/>
    <lineage>
        <taxon>Eukaryota</taxon>
        <taxon>Fungi</taxon>
        <taxon>Fungi incertae sedis</taxon>
        <taxon>Mucoromycota</taxon>
        <taxon>Mucoromycotina</taxon>
        <taxon>Mucoromycetes</taxon>
        <taxon>Mucorales</taxon>
        <taxon>Mucorineae</taxon>
        <taxon>Rhizopodaceae</taxon>
        <taxon>Rhizopus</taxon>
    </lineage>
</organism>
<dbReference type="GO" id="GO:0000972">
    <property type="term" value="P:transcription-dependent tethering of RNA polymerase II gene DNA at nuclear periphery"/>
    <property type="evidence" value="ECO:0007669"/>
    <property type="project" value="TreeGrafter"/>
</dbReference>